<dbReference type="Pfam" id="PF09346">
    <property type="entry name" value="SMI1_KNR4"/>
    <property type="match status" value="1"/>
</dbReference>
<feature type="domain" description="Knr4/Smi1-like" evidence="1">
    <location>
        <begin position="9"/>
        <end position="138"/>
    </location>
</feature>
<comment type="caution">
    <text evidence="2">The sequence shown here is derived from an EMBL/GenBank/DDBJ whole genome shotgun (WGS) entry which is preliminary data.</text>
</comment>
<dbReference type="RefSeq" id="WP_327921040.1">
    <property type="nucleotide sequence ID" value="NZ_JARMDB010000013.1"/>
</dbReference>
<name>A0ABU6N209_9BACI</name>
<dbReference type="Proteomes" id="UP001309448">
    <property type="component" value="Unassembled WGS sequence"/>
</dbReference>
<organism evidence="2 3">
    <name type="scientific">Bacillus paramycoides</name>
    <dbReference type="NCBI Taxonomy" id="2026194"/>
    <lineage>
        <taxon>Bacteria</taxon>
        <taxon>Bacillati</taxon>
        <taxon>Bacillota</taxon>
        <taxon>Bacilli</taxon>
        <taxon>Bacillales</taxon>
        <taxon>Bacillaceae</taxon>
        <taxon>Bacillus</taxon>
        <taxon>Bacillus cereus group</taxon>
    </lineage>
</organism>
<dbReference type="SMART" id="SM00860">
    <property type="entry name" value="SMI1_KNR4"/>
    <property type="match status" value="1"/>
</dbReference>
<dbReference type="EMBL" id="JARMDB010000013">
    <property type="protein sequence ID" value="MED1568109.1"/>
    <property type="molecule type" value="Genomic_DNA"/>
</dbReference>
<gene>
    <name evidence="2" type="ORF">P4U88_19725</name>
</gene>
<dbReference type="Gene3D" id="3.40.1580.10">
    <property type="entry name" value="SMI1/KNR4-like"/>
    <property type="match status" value="1"/>
</dbReference>
<sequence length="145" mass="16841">MNIEMIHEKLSMEDLEAFEQSHHIVFPGKYRSFLLKYNGGYPNPSIYKISDDVGESVLNIFYGIGGMYDNLEKKFDIFDEILDVGFIPIADDPSGNQICLGVSEEYHGQIFHWSHDEEHDDLENMYFLANDIDEFLNNLYEDGEE</sequence>
<evidence type="ECO:0000259" key="1">
    <source>
        <dbReference type="SMART" id="SM00860"/>
    </source>
</evidence>
<accession>A0ABU6N209</accession>
<protein>
    <submittedName>
        <fullName evidence="2">SMI1/KNR4 family protein</fullName>
    </submittedName>
</protein>
<evidence type="ECO:0000313" key="2">
    <source>
        <dbReference type="EMBL" id="MED1568109.1"/>
    </source>
</evidence>
<dbReference type="InterPro" id="IPR037883">
    <property type="entry name" value="Knr4/Smi1-like_sf"/>
</dbReference>
<dbReference type="SUPFAM" id="SSF160631">
    <property type="entry name" value="SMI1/KNR4-like"/>
    <property type="match status" value="1"/>
</dbReference>
<evidence type="ECO:0000313" key="3">
    <source>
        <dbReference type="Proteomes" id="UP001309448"/>
    </source>
</evidence>
<reference evidence="2 3" key="1">
    <citation type="submission" date="2023-03" db="EMBL/GenBank/DDBJ databases">
        <title>Bacillus Genome Sequencing.</title>
        <authorList>
            <person name="Dunlap C."/>
        </authorList>
    </citation>
    <scope>NUCLEOTIDE SEQUENCE [LARGE SCALE GENOMIC DNA]</scope>
    <source>
        <strain evidence="2 3">B-615</strain>
    </source>
</reference>
<proteinExistence type="predicted"/>
<keyword evidence="3" id="KW-1185">Reference proteome</keyword>
<dbReference type="InterPro" id="IPR018958">
    <property type="entry name" value="Knr4/Smi1-like_dom"/>
</dbReference>